<proteinExistence type="predicted"/>
<sequence length="228" mass="25666">MMMKRIRTRMTTSTRNNARRFAQQNLVALVHNNARFEGVQTTLAQTAEIIAEHTAAGVFRDDCNVIVQLKKGWQLITEDDASLTLAFEKKINAIVARHDSLAPGELRTGQSGVDVGTADYFTPPTVDPDQELHFLTDLMQDDQHSTTDKALTLLYHNMRQQLFWDGNKRTATLAANKLMIDHGAGLINVPLNLWPRWNELISAYYQSADMTAIKEWTYAHAIQGVALN</sequence>
<dbReference type="InterPro" id="IPR036597">
    <property type="entry name" value="Fido-like_dom_sf"/>
</dbReference>
<dbReference type="Gene3D" id="1.10.3290.10">
    <property type="entry name" value="Fido-like domain"/>
    <property type="match status" value="1"/>
</dbReference>
<dbReference type="KEGG" id="lhb:D1010_03415"/>
<dbReference type="SUPFAM" id="SSF140931">
    <property type="entry name" value="Fic-like"/>
    <property type="match status" value="1"/>
</dbReference>
<evidence type="ECO:0000313" key="3">
    <source>
        <dbReference type="Proteomes" id="UP000326779"/>
    </source>
</evidence>
<evidence type="ECO:0000313" key="2">
    <source>
        <dbReference type="EMBL" id="QFR22565.1"/>
    </source>
</evidence>
<protein>
    <submittedName>
        <fullName evidence="2">Filamentation induced by cAMP protein fic</fullName>
    </submittedName>
</protein>
<dbReference type="InterPro" id="IPR003812">
    <property type="entry name" value="Fido"/>
</dbReference>
<evidence type="ECO:0000259" key="1">
    <source>
        <dbReference type="PROSITE" id="PS51459"/>
    </source>
</evidence>
<feature type="domain" description="Fido" evidence="1">
    <location>
        <begin position="89"/>
        <end position="219"/>
    </location>
</feature>
<dbReference type="Proteomes" id="UP000326779">
    <property type="component" value="Chromosome"/>
</dbReference>
<accession>A0A5P8M2R8</accession>
<dbReference type="EMBL" id="CP045143">
    <property type="protein sequence ID" value="QFR22565.1"/>
    <property type="molecule type" value="Genomic_DNA"/>
</dbReference>
<dbReference type="Pfam" id="PF02661">
    <property type="entry name" value="Fic"/>
    <property type="match status" value="1"/>
</dbReference>
<dbReference type="AlphaFoldDB" id="A0A5P8M2R8"/>
<gene>
    <name evidence="2" type="ORF">D1010_03415</name>
</gene>
<dbReference type="PROSITE" id="PS51459">
    <property type="entry name" value="FIDO"/>
    <property type="match status" value="1"/>
</dbReference>
<name>A0A5P8M2R8_9LACO</name>
<reference evidence="2 3" key="1">
    <citation type="submission" date="2019-10" db="EMBL/GenBank/DDBJ databases">
        <title>The completed genome of Lactobacillus harbinensis M1.</title>
        <authorList>
            <person name="Zheng Y."/>
        </authorList>
    </citation>
    <scope>NUCLEOTIDE SEQUENCE [LARGE SCALE GENOMIC DNA]</scope>
    <source>
        <strain evidence="2 3">M1</strain>
    </source>
</reference>
<organism evidence="2 3">
    <name type="scientific">Schleiferilactobacillus harbinensis</name>
    <dbReference type="NCBI Taxonomy" id="304207"/>
    <lineage>
        <taxon>Bacteria</taxon>
        <taxon>Bacillati</taxon>
        <taxon>Bacillota</taxon>
        <taxon>Bacilli</taxon>
        <taxon>Lactobacillales</taxon>
        <taxon>Lactobacillaceae</taxon>
        <taxon>Schleiferilactobacillus</taxon>
    </lineage>
</organism>